<dbReference type="Proteomes" id="UP000297245">
    <property type="component" value="Unassembled WGS sequence"/>
</dbReference>
<dbReference type="AlphaFoldDB" id="A0A4S8MI04"/>
<protein>
    <submittedName>
        <fullName evidence="1">Uncharacterized protein</fullName>
    </submittedName>
</protein>
<evidence type="ECO:0000313" key="2">
    <source>
        <dbReference type="Proteomes" id="UP000297245"/>
    </source>
</evidence>
<evidence type="ECO:0000313" key="1">
    <source>
        <dbReference type="EMBL" id="THV01804.1"/>
    </source>
</evidence>
<reference evidence="1 2" key="1">
    <citation type="journal article" date="2019" name="Nat. Ecol. Evol.">
        <title>Megaphylogeny resolves global patterns of mushroom evolution.</title>
        <authorList>
            <person name="Varga T."/>
            <person name="Krizsan K."/>
            <person name="Foldi C."/>
            <person name="Dima B."/>
            <person name="Sanchez-Garcia M."/>
            <person name="Sanchez-Ramirez S."/>
            <person name="Szollosi G.J."/>
            <person name="Szarkandi J.G."/>
            <person name="Papp V."/>
            <person name="Albert L."/>
            <person name="Andreopoulos W."/>
            <person name="Angelini C."/>
            <person name="Antonin V."/>
            <person name="Barry K.W."/>
            <person name="Bougher N.L."/>
            <person name="Buchanan P."/>
            <person name="Buyck B."/>
            <person name="Bense V."/>
            <person name="Catcheside P."/>
            <person name="Chovatia M."/>
            <person name="Cooper J."/>
            <person name="Damon W."/>
            <person name="Desjardin D."/>
            <person name="Finy P."/>
            <person name="Geml J."/>
            <person name="Haridas S."/>
            <person name="Hughes K."/>
            <person name="Justo A."/>
            <person name="Karasinski D."/>
            <person name="Kautmanova I."/>
            <person name="Kiss B."/>
            <person name="Kocsube S."/>
            <person name="Kotiranta H."/>
            <person name="LaButti K.M."/>
            <person name="Lechner B.E."/>
            <person name="Liimatainen K."/>
            <person name="Lipzen A."/>
            <person name="Lukacs Z."/>
            <person name="Mihaltcheva S."/>
            <person name="Morgado L.N."/>
            <person name="Niskanen T."/>
            <person name="Noordeloos M.E."/>
            <person name="Ohm R.A."/>
            <person name="Ortiz-Santana B."/>
            <person name="Ovrebo C."/>
            <person name="Racz N."/>
            <person name="Riley R."/>
            <person name="Savchenko A."/>
            <person name="Shiryaev A."/>
            <person name="Soop K."/>
            <person name="Spirin V."/>
            <person name="Szebenyi C."/>
            <person name="Tomsovsky M."/>
            <person name="Tulloss R.E."/>
            <person name="Uehling J."/>
            <person name="Grigoriev I.V."/>
            <person name="Vagvolgyi C."/>
            <person name="Papp T."/>
            <person name="Martin F.M."/>
            <person name="Miettinen O."/>
            <person name="Hibbett D.S."/>
            <person name="Nagy L.G."/>
        </authorList>
    </citation>
    <scope>NUCLEOTIDE SEQUENCE [LARGE SCALE GENOMIC DNA]</scope>
    <source>
        <strain evidence="1 2">CBS 962.96</strain>
    </source>
</reference>
<accession>A0A4S8MI04</accession>
<dbReference type="EMBL" id="ML179084">
    <property type="protein sequence ID" value="THV01804.1"/>
    <property type="molecule type" value="Genomic_DNA"/>
</dbReference>
<name>A0A4S8MI04_DENBC</name>
<keyword evidence="2" id="KW-1185">Reference proteome</keyword>
<organism evidence="1 2">
    <name type="scientific">Dendrothele bispora (strain CBS 962.96)</name>
    <dbReference type="NCBI Taxonomy" id="1314807"/>
    <lineage>
        <taxon>Eukaryota</taxon>
        <taxon>Fungi</taxon>
        <taxon>Dikarya</taxon>
        <taxon>Basidiomycota</taxon>
        <taxon>Agaricomycotina</taxon>
        <taxon>Agaricomycetes</taxon>
        <taxon>Agaricomycetidae</taxon>
        <taxon>Agaricales</taxon>
        <taxon>Agaricales incertae sedis</taxon>
        <taxon>Dendrothele</taxon>
    </lineage>
</organism>
<feature type="non-terminal residue" evidence="1">
    <location>
        <position position="1"/>
    </location>
</feature>
<sequence>IPRNDKEDQRAKYAVAMLVLFKPWSDHVQNLLKEESQDWESAFEAWRSNTSAEILKTMKNMQLLYESRDAKVD</sequence>
<feature type="non-terminal residue" evidence="1">
    <location>
        <position position="73"/>
    </location>
</feature>
<proteinExistence type="predicted"/>
<dbReference type="OrthoDB" id="3050185at2759"/>
<gene>
    <name evidence="1" type="ORF">K435DRAFT_585534</name>
</gene>